<dbReference type="EMBL" id="GBRH01203300">
    <property type="protein sequence ID" value="JAD94595.1"/>
    <property type="molecule type" value="Transcribed_RNA"/>
</dbReference>
<evidence type="ECO:0000313" key="1">
    <source>
        <dbReference type="EMBL" id="JAD94595.1"/>
    </source>
</evidence>
<proteinExistence type="predicted"/>
<name>A0A0A9E9Q2_ARUDO</name>
<accession>A0A0A9E9Q2</accession>
<reference evidence="1" key="1">
    <citation type="submission" date="2014-09" db="EMBL/GenBank/DDBJ databases">
        <authorList>
            <person name="Magalhaes I.L.F."/>
            <person name="Oliveira U."/>
            <person name="Santos F.R."/>
            <person name="Vidigal T.H.D.A."/>
            <person name="Brescovit A.D."/>
            <person name="Santos A.J."/>
        </authorList>
    </citation>
    <scope>NUCLEOTIDE SEQUENCE</scope>
    <source>
        <tissue evidence="1">Shoot tissue taken approximately 20 cm above the soil surface</tissue>
    </source>
</reference>
<dbReference type="AlphaFoldDB" id="A0A0A9E9Q2"/>
<sequence>MHCRILSGSIPPPSSSTRSILDLSLSFSFSNMSMFTYVAPFTTSSRELSSSSAKAPKAHLWLVAFECRNLGCTRT</sequence>
<organism evidence="1">
    <name type="scientific">Arundo donax</name>
    <name type="common">Giant reed</name>
    <name type="synonym">Donax arundinaceus</name>
    <dbReference type="NCBI Taxonomy" id="35708"/>
    <lineage>
        <taxon>Eukaryota</taxon>
        <taxon>Viridiplantae</taxon>
        <taxon>Streptophyta</taxon>
        <taxon>Embryophyta</taxon>
        <taxon>Tracheophyta</taxon>
        <taxon>Spermatophyta</taxon>
        <taxon>Magnoliopsida</taxon>
        <taxon>Liliopsida</taxon>
        <taxon>Poales</taxon>
        <taxon>Poaceae</taxon>
        <taxon>PACMAD clade</taxon>
        <taxon>Arundinoideae</taxon>
        <taxon>Arundineae</taxon>
        <taxon>Arundo</taxon>
    </lineage>
</organism>
<dbReference type="EMBL" id="GBRH01176609">
    <property type="protein sequence ID" value="JAE21287.1"/>
    <property type="molecule type" value="Transcribed_RNA"/>
</dbReference>
<protein>
    <submittedName>
        <fullName evidence="1">Uncharacterized protein</fullName>
    </submittedName>
</protein>
<reference evidence="1" key="2">
    <citation type="journal article" date="2015" name="Data Brief">
        <title>Shoot transcriptome of the giant reed, Arundo donax.</title>
        <authorList>
            <person name="Barrero R.A."/>
            <person name="Guerrero F.D."/>
            <person name="Moolhuijzen P."/>
            <person name="Goolsby J.A."/>
            <person name="Tidwell J."/>
            <person name="Bellgard S.E."/>
            <person name="Bellgard M.I."/>
        </authorList>
    </citation>
    <scope>NUCLEOTIDE SEQUENCE</scope>
    <source>
        <tissue evidence="1">Shoot tissue taken approximately 20 cm above the soil surface</tissue>
    </source>
</reference>